<dbReference type="PANTHER" id="PTHR11934:SF0">
    <property type="entry name" value="RIBOSE-5-PHOSPHATE ISOMERASE"/>
    <property type="match status" value="1"/>
</dbReference>
<dbReference type="InterPro" id="IPR037171">
    <property type="entry name" value="NagB/RpiA_transferase-like"/>
</dbReference>
<protein>
    <recommendedName>
        <fullName evidence="2">Ribose 5-phosphate isomerase A</fullName>
        <ecNumber evidence="2">5.3.1.6</ecNumber>
    </recommendedName>
</protein>
<dbReference type="AlphaFoldDB" id="D9Q2B6"/>
<dbReference type="RefSeq" id="WP_013266966.1">
    <property type="nucleotide sequence ID" value="NC_014374.1"/>
</dbReference>
<name>D9Q2B6_ACIS3</name>
<organism evidence="3 4">
    <name type="scientific">Acidilobus saccharovorans (strain DSM 16705 / JCM 18335 / VKM B-2471 / 345-15)</name>
    <dbReference type="NCBI Taxonomy" id="666510"/>
    <lineage>
        <taxon>Archaea</taxon>
        <taxon>Thermoproteota</taxon>
        <taxon>Thermoprotei</taxon>
        <taxon>Acidilobales</taxon>
        <taxon>Acidilobaceae</taxon>
        <taxon>Acidilobus</taxon>
    </lineage>
</organism>
<dbReference type="PANTHER" id="PTHR11934">
    <property type="entry name" value="RIBOSE-5-PHOSPHATE ISOMERASE"/>
    <property type="match status" value="1"/>
</dbReference>
<dbReference type="GO" id="GO:0006014">
    <property type="term" value="P:D-ribose metabolic process"/>
    <property type="evidence" value="ECO:0007669"/>
    <property type="project" value="TreeGrafter"/>
</dbReference>
<dbReference type="InterPro" id="IPR004788">
    <property type="entry name" value="Ribose5P_isomerase_type_A"/>
</dbReference>
<keyword evidence="1 3" id="KW-0413">Isomerase</keyword>
<dbReference type="Proteomes" id="UP000000346">
    <property type="component" value="Chromosome"/>
</dbReference>
<dbReference type="EMBL" id="CP001742">
    <property type="protein sequence ID" value="ADL19454.1"/>
    <property type="molecule type" value="Genomic_DNA"/>
</dbReference>
<dbReference type="GO" id="GO:0009052">
    <property type="term" value="P:pentose-phosphate shunt, non-oxidative branch"/>
    <property type="evidence" value="ECO:0007669"/>
    <property type="project" value="InterPro"/>
</dbReference>
<dbReference type="SUPFAM" id="SSF100950">
    <property type="entry name" value="NagB/RpiA/CoA transferase-like"/>
    <property type="match status" value="1"/>
</dbReference>
<evidence type="ECO:0000256" key="1">
    <source>
        <dbReference type="ARBA" id="ARBA00023235"/>
    </source>
</evidence>
<dbReference type="InParanoid" id="D9Q2B6"/>
<dbReference type="GeneID" id="9499295"/>
<gene>
    <name evidence="3" type="ordered locus">ASAC_1049</name>
</gene>
<dbReference type="EC" id="5.3.1.6" evidence="2"/>
<sequence>MSCDPKEAAAAGAVEVAKEFIARASLVGIGTGTTVKEFLVRASGLLRGKRVVSSSLSTALSLSGEGVDVIYYPAGDALIDVYIDGADEVTLSGDMIKGRGGALLGEKMLAFFSRISIFVVGEDKLVEKLGSRGPLPLEVVPEAYPMVASELRSMGFKVVPREGSGKVGPLISDWRGMIVDLYTGPIEDPGDFDMKLHNIPGIVDTGLFLGMADYVVVGRRDCRYEVLRVTRKTKASALRR</sequence>
<dbReference type="SUPFAM" id="SSF75445">
    <property type="entry name" value="D-ribose-5-phosphate isomerase (RpiA), lid domain"/>
    <property type="match status" value="1"/>
</dbReference>
<dbReference type="HOGENOM" id="CLU_056590_1_1_2"/>
<evidence type="ECO:0000313" key="3">
    <source>
        <dbReference type="EMBL" id="ADL19454.1"/>
    </source>
</evidence>
<keyword evidence="4" id="KW-1185">Reference proteome</keyword>
<dbReference type="OrthoDB" id="19013at2157"/>
<dbReference type="eggNOG" id="arCOG01122">
    <property type="taxonomic scope" value="Archaea"/>
</dbReference>
<dbReference type="Pfam" id="PF06026">
    <property type="entry name" value="Rib_5-P_isom_A"/>
    <property type="match status" value="1"/>
</dbReference>
<dbReference type="GO" id="GO:0004751">
    <property type="term" value="F:ribose-5-phosphate isomerase activity"/>
    <property type="evidence" value="ECO:0007669"/>
    <property type="project" value="UniProtKB-UniRule"/>
</dbReference>
<dbReference type="FunCoup" id="D9Q2B6">
    <property type="interactions" value="230"/>
</dbReference>
<accession>D9Q2B6</accession>
<dbReference type="NCBIfam" id="TIGR00021">
    <property type="entry name" value="rpiA"/>
    <property type="match status" value="1"/>
</dbReference>
<dbReference type="GO" id="GO:0005829">
    <property type="term" value="C:cytosol"/>
    <property type="evidence" value="ECO:0007669"/>
    <property type="project" value="TreeGrafter"/>
</dbReference>
<dbReference type="STRING" id="666510.ASAC_1049"/>
<evidence type="ECO:0000256" key="2">
    <source>
        <dbReference type="NCBIfam" id="TIGR00021"/>
    </source>
</evidence>
<dbReference type="KEGG" id="asc:ASAC_1049"/>
<dbReference type="CDD" id="cd01398">
    <property type="entry name" value="RPI_A"/>
    <property type="match status" value="1"/>
</dbReference>
<dbReference type="Gene3D" id="3.40.50.1360">
    <property type="match status" value="1"/>
</dbReference>
<reference evidence="3 4" key="1">
    <citation type="journal article" date="2010" name="Appl. Environ. Microbiol.">
        <title>The genome sequence of the crenarchaeon Acidilobus saccharovorans supports a new order, Acidilobales, and suggests an important ecological role in terrestrial acidic hot springs.</title>
        <authorList>
            <person name="Mardanov A.V."/>
            <person name="Svetlitchnyi V.A."/>
            <person name="Beletsky A.V."/>
            <person name="Prokofeva M.I."/>
            <person name="Bonch-Osmolovskaya E.A."/>
            <person name="Ravin N.V."/>
            <person name="Skryabin K.G."/>
        </authorList>
    </citation>
    <scope>NUCLEOTIDE SEQUENCE [LARGE SCALE GENOMIC DNA]</scope>
    <source>
        <strain evidence="4">DSM 16705 / JCM 18335 / VKM B-2471 / 345-15</strain>
    </source>
</reference>
<proteinExistence type="predicted"/>
<dbReference type="Gene3D" id="3.30.70.260">
    <property type="match status" value="1"/>
</dbReference>
<evidence type="ECO:0000313" key="4">
    <source>
        <dbReference type="Proteomes" id="UP000000346"/>
    </source>
</evidence>